<sequence length="3364" mass="353708">MFSSIMVPEEVRRLFQVLTGEDMTDADEGVLFAVADALESGAVGVGEVGGFVGELVGKVRTEFSGKAADRFAEGLERFDGLLSSGQGALGELAVFVRDLARQVRYLKLVTIYGLELLAVEMAWAVAWAGATGGASLAWLAARMAVMRLLLSRWWGQLFMRLAMAAAGGVAFNVVPDLQAQLQMLGEKSSAKWDGKLSEQAAGMGAFSALVSLPLSAVGGLVSNALTKVLVRGLGDEVDEKILEAAARKAVDTHAELYPVSAMARFADVVGDHLDVYAGMSVRGMWSARFGSGIGEALSEGLGELFGEVGYQAATGQEVTWNPFSVTAGVFESVFSGVGNLAGLVWRGKLHPEGPSPYLDDTSRREGTTTETTDGGGFGAEKAPLLGAGSGSQTGDIPGSPGKDGTFTPSGASDGSDGSKPSDVASVFPVGPVDSAAVSAPSGKDPVVSAVVDSTGGTDVKGGKDGADGSVPGGKPTRDVPVVPGSRQKRQGTPLSAYSDGVVGFGEDRQGTPPPVYSREVVGLGQDRQGTPLSAQSDGGAGSGQDRQDPPPPYSPVAGGDQVSGAHGLDMPGNRPLEVHSSQTPDKPAVTPHASGVPVGQPTSQSGMTGRDADSHVDSVAGHGDSHRLDVAAVSPDSATPSAEGAQVAPDPHQDPAAGVPAAVPAGVPVDAVRVPVPAEVVAGGGLAEFVRGGVADSTGGPVLLVAQGNPAAGVVVSPGQGSALAQGMGRDVVAVTPGQDGRGPQWTVFGADGSARPVAAPGASVPVGGHGGVAGLADASAAVPVGPAASGRAPVGQWSGTDLRGEIDRARDGRRSGDDESAARRIVQGTHDIAGLARGDAAVSLEDVVALVAAKHHELGDAHQDQVVEFSQALADRLGTQGSGLTIHAGAGPQPGRDMLRQFADDPGPATGEPRTRYVVHGDPGRKTDDTAHAGPGFAPVAHDLHDTLDRAHKDLPRDARSGTDDVGLTAPLPFLHVDGPARAEIWIQPGSDGVKPVPDTIQERRPKRDGARRRLSWPGSRPPGDTAPTTASGSSNVTSRASREAREIPSGPAPIRPQENTGQVTGRDGFAGFLGGYSDNHGVGSVGLSAEGTFGDPSPEAAVWPGAGRVVGSGFRFVRGVNQAGYLSGDARFRVNCLEACVAFHNSVKFGWQFVAGPAGDRDPVRLEVAFGRQARRVEGVAGVEQYVRDGPVGVAVPVLYQRADGSAHVINAVHTDSKDLAGRDVVVLWDPQRGEEAEKADVSAVTGMWVIPVPEAEPVGMVVLPSSGSGLRSQGWGSGLPTEVAGPKRQPGASGPEAGKTGPKGRKRTRAETGESSGGAKRRKVAAAAAGIDPGSPGNGESEVLTPTDQPAQQDERSARRKQQNRASDAKSRQAKNAAATRVVVLEELAGRGPLTEEQAAELAELQPKVAQQKQQQKEKNAKYRQARKAATDRVAELEELEGRGPLTEEQAAELAELQPKVAQQKQQKKERSAKEYQTRKAVADRVVVLEELEGQGPLTVEQAAELAEFQSKVARWKQQQKEKNAKRYQKRKAVAGRVVVLEELAGQGELTVEQEAELAELQPKVAQQKQQKTEDDARYHRAIRAVADRVEELEELAGQGELTEEQEAELAELQPKVAQQKQQKKEKNAKYHQGKKAAAARVVVLEELAGQGELTEEQAAELAELQPKVAEWKKQTKASSAKYHQGLKAAADRVAVLEELAEQGPLTEEQAAELAALHRKVAKKKEQGRAGRAKHYQGKRAEADRVVVLEELAGQGLLTEGQAAELAELQPKVAEWKQQEKAKRARRHQRIRAAADRVVVLEELAGRGELTEERAAELAELQPKVAEWKQQEKASSAKYYRARRAVADRVVVLEELAGRGELTEEQEAELAELQPKVAEWKQQEKARHAKYRQGLRAAADRVAELAERGELTEEQAAELAELRPKVAQRGRKKQDRDVMDTGVGGDLLEGRDERIEGPEGVSAWADFDLGAWDQSEAGSAVSGDAGARGAGVMQGEGAVEDVLATELTAFLGQDAGADDFAGFLPDYHDGADPVGLFGAEGPDEGPFGDPFPEDAVWPDGVWPDAVGSGDRFVRGVNQAGYLSGDARFRVNCLEACVAFHNSVKFGWQFVAGPAGDRDPVRLEVAFGRQARRVEGVAGVEQYVRDGPVGVAVPVLYQRADGSAHVINAVHTDSKDLAGRDVVVLWDPQRGEEAEKADVSAVTGMWVIPVPEAEPAGMVVLPSSGSGLRSQGWGSGLPTEVAGPKRQPGASGPEAGKPGPKGTKRTQAETGESSGGAKRRKVAAAAAGIDPGSPGNGESEVLTPTDQPAQQDERSARRKQQNRASDAKSRQAKNAAAARVVVLEELAGRGPLTVEQAAELPSNVAQRKQQTKAKNATYYQAKKAAADRVAELEKLKERGPLTEEQAAELAELQLKEAQRKQQEKARSAKYRQGLKAVADRVAVLEELAEQGPLTEEQAAELAALRPKAAQRVRRKHDRAVMETGVGGAPVAGRDERFAGPEGVSEWTGTDQDGGDAWSADFDLGAWLDQAVADLAVSSDAGAGGAGVMLGEGAVEDVLATELTAFLGQDAGADDFAGFLPDYHNWADPVGLFGAEGPDRGPFGDPFAGDAVWPNAVGAVGEFGDRFVRGVNQANYGSGDARFRVNCLEAVVAFHNSVKFGWQFVAGPAGGDRDPVRLEVAFGVTARRVAGVAGAERYVRGGPVGVAVPVIYQRADGSAHVIVALHAGERDEQGRVVLLDAQKGEVAEATDVLAAVGVWVIPVPGVEVEGEVVLPPSGSRWRRQGGGSGLPTVVTGPKRRPRGGPVVGKAGESTGSSRGEVGEGSGVKRRKVDAAAAVGAVSGSSGDGGSGVLTATDQAAQHDPSEERKQKKKEDDARRYQARKAAAARVAELEALAERGPLTEEHAVELAALRPNAQQWQNKKDGDAMRSRAKKVAVARVAELEALAERGPLTEEQEAELAELRQKAQQWQKKKDGNAKRYQARMAAAARVAELEALAERGPLTGEQEAELAELQPKVAQQKQKQKDRGAARSREGRAAAARVAELEALAERGPLTGEQEAELAELQPKVAQQKQKQKDRGAARSRAKKVAAARVAELEALAERGPLTEEQEAELAELQPKVAQHKQQQKESAAKYRRAGMAAAARVAELEEQGPLTEEQEVELAELRPKAQQWQRNKEWSRTREAAADRVAVLEALAERAPLTEEQVAELAELRPKAQQWQKKKEADADRYRAGKAAAERIAGPEGVSGGTGADQDDLDGWSADVDLDAWLDRAVADVGGVQVPQGAADAGAMLGEGAYEEFVATELPAFLGQDADDDAAGASDAGSVAGGFDFADFLSDYHDWEGSVELFEGEGPDRPFR</sequence>
<feature type="compositionally biased region" description="Low complexity" evidence="2">
    <location>
        <begin position="1408"/>
        <end position="1417"/>
    </location>
</feature>
<dbReference type="InterPro" id="IPR050588">
    <property type="entry name" value="WNK_Ser-Thr_kinase"/>
</dbReference>
<feature type="region of interest" description="Disordered" evidence="2">
    <location>
        <begin position="3068"/>
        <end position="3089"/>
    </location>
</feature>
<gene>
    <name evidence="3" type="ORF">A8926_4642</name>
</gene>
<dbReference type="Proteomes" id="UP000233786">
    <property type="component" value="Unassembled WGS sequence"/>
</dbReference>
<feature type="region of interest" description="Disordered" evidence="2">
    <location>
        <begin position="2487"/>
        <end position="2514"/>
    </location>
</feature>
<feature type="compositionally biased region" description="Low complexity" evidence="2">
    <location>
        <begin position="1451"/>
        <end position="1461"/>
    </location>
</feature>
<feature type="compositionally biased region" description="Basic and acidic residues" evidence="2">
    <location>
        <begin position="1470"/>
        <end position="1482"/>
    </location>
</feature>
<dbReference type="PANTHER" id="PTHR13902">
    <property type="entry name" value="SERINE/THREONINE-PROTEIN KINASE WNK WITH NO LYSINE -RELATED"/>
    <property type="match status" value="1"/>
</dbReference>
<name>A0A2N3Y1J5_SACSN</name>
<feature type="compositionally biased region" description="Basic and acidic residues" evidence="2">
    <location>
        <begin position="1432"/>
        <end position="1445"/>
    </location>
</feature>
<keyword evidence="4" id="KW-1185">Reference proteome</keyword>
<feature type="compositionally biased region" description="Low complexity" evidence="2">
    <location>
        <begin position="2835"/>
        <end position="2845"/>
    </location>
</feature>
<feature type="region of interest" description="Disordered" evidence="2">
    <location>
        <begin position="2223"/>
        <end position="2338"/>
    </location>
</feature>
<comment type="caution">
    <text evidence="3">The sequence shown here is derived from an EMBL/GenBank/DDBJ whole genome shotgun (WGS) entry which is preliminary data.</text>
</comment>
<dbReference type="RefSeq" id="WP_249028307.1">
    <property type="nucleotide sequence ID" value="NZ_PJNB01000001.1"/>
</dbReference>
<feature type="compositionally biased region" description="Low complexity" evidence="2">
    <location>
        <begin position="1614"/>
        <end position="1624"/>
    </location>
</feature>
<feature type="region of interest" description="Disordered" evidence="2">
    <location>
        <begin position="634"/>
        <end position="661"/>
    </location>
</feature>
<feature type="region of interest" description="Disordered" evidence="2">
    <location>
        <begin position="1270"/>
        <end position="1384"/>
    </location>
</feature>
<proteinExistence type="predicted"/>
<organism evidence="3 4">
    <name type="scientific">Saccharopolyspora spinosa</name>
    <dbReference type="NCBI Taxonomy" id="60894"/>
    <lineage>
        <taxon>Bacteria</taxon>
        <taxon>Bacillati</taxon>
        <taxon>Actinomycetota</taxon>
        <taxon>Actinomycetes</taxon>
        <taxon>Pseudonocardiales</taxon>
        <taxon>Pseudonocardiaceae</taxon>
        <taxon>Saccharopolyspora</taxon>
    </lineage>
</organism>
<feature type="region of interest" description="Disordered" evidence="2">
    <location>
        <begin position="1408"/>
        <end position="1482"/>
    </location>
</feature>
<feature type="region of interest" description="Disordered" evidence="2">
    <location>
        <begin position="351"/>
        <end position="622"/>
    </location>
</feature>
<keyword evidence="1" id="KW-0175">Coiled coil</keyword>
<evidence type="ECO:0008006" key="5">
    <source>
        <dbReference type="Google" id="ProtNLM"/>
    </source>
</evidence>
<feature type="region of interest" description="Disordered" evidence="2">
    <location>
        <begin position="987"/>
        <end position="1070"/>
    </location>
</feature>
<feature type="region of interest" description="Disordered" evidence="2">
    <location>
        <begin position="3105"/>
        <end position="3139"/>
    </location>
</feature>
<feature type="region of interest" description="Disordered" evidence="2">
    <location>
        <begin position="3153"/>
        <end position="3184"/>
    </location>
</feature>
<feature type="compositionally biased region" description="Basic and acidic residues" evidence="2">
    <location>
        <begin position="2864"/>
        <end position="2880"/>
    </location>
</feature>
<feature type="region of interest" description="Disordered" evidence="2">
    <location>
        <begin position="1599"/>
        <end position="1640"/>
    </location>
</feature>
<feature type="region of interest" description="Disordered" evidence="2">
    <location>
        <begin position="1929"/>
        <end position="1954"/>
    </location>
</feature>
<evidence type="ECO:0000256" key="2">
    <source>
        <dbReference type="SAM" id="MobiDB-lite"/>
    </source>
</evidence>
<evidence type="ECO:0000313" key="3">
    <source>
        <dbReference type="EMBL" id="PKW16760.1"/>
    </source>
</evidence>
<accession>A0A2N3Y1J5</accession>
<evidence type="ECO:0000256" key="1">
    <source>
        <dbReference type="SAM" id="Coils"/>
    </source>
</evidence>
<feature type="region of interest" description="Disordered" evidence="2">
    <location>
        <begin position="2778"/>
        <end position="2884"/>
    </location>
</feature>
<dbReference type="EMBL" id="PJNB01000001">
    <property type="protein sequence ID" value="PKW16760.1"/>
    <property type="molecule type" value="Genomic_DNA"/>
</dbReference>
<protein>
    <recommendedName>
        <fullName evidence="5">Papain fold toxin 1 (Glutamine deamidase) of polymorphic toxin system</fullName>
    </recommendedName>
</protein>
<feature type="compositionally biased region" description="Polar residues" evidence="2">
    <location>
        <begin position="1028"/>
        <end position="1041"/>
    </location>
</feature>
<feature type="compositionally biased region" description="Basic and acidic residues" evidence="2">
    <location>
        <begin position="3026"/>
        <end position="3039"/>
    </location>
</feature>
<feature type="coiled-coil region" evidence="1">
    <location>
        <begin position="2955"/>
        <end position="2982"/>
    </location>
</feature>
<feature type="region of interest" description="Disordered" evidence="2">
    <location>
        <begin position="3016"/>
        <end position="3041"/>
    </location>
</feature>
<reference evidence="3" key="1">
    <citation type="submission" date="2017-12" db="EMBL/GenBank/DDBJ databases">
        <title>Sequencing the genomes of 1000 Actinobacteria strains.</title>
        <authorList>
            <person name="Klenk H.-P."/>
        </authorList>
    </citation>
    <scope>NUCLEOTIDE SEQUENCE [LARGE SCALE GENOMIC DNA]</scope>
    <source>
        <strain evidence="3">DSM 44228</strain>
    </source>
</reference>
<evidence type="ECO:0000313" key="4">
    <source>
        <dbReference type="Proteomes" id="UP000233786"/>
    </source>
</evidence>